<keyword evidence="3" id="KW-1185">Reference proteome</keyword>
<protein>
    <submittedName>
        <fullName evidence="2">Uncharacterized protein</fullName>
    </submittedName>
</protein>
<keyword evidence="1" id="KW-0472">Membrane</keyword>
<feature type="transmembrane region" description="Helical" evidence="1">
    <location>
        <begin position="12"/>
        <end position="31"/>
    </location>
</feature>
<keyword evidence="1" id="KW-1133">Transmembrane helix</keyword>
<dbReference type="Proteomes" id="UP001239213">
    <property type="component" value="Unassembled WGS sequence"/>
</dbReference>
<organism evidence="2 3">
    <name type="scientific">Colletotrichum cuscutae</name>
    <dbReference type="NCBI Taxonomy" id="1209917"/>
    <lineage>
        <taxon>Eukaryota</taxon>
        <taxon>Fungi</taxon>
        <taxon>Dikarya</taxon>
        <taxon>Ascomycota</taxon>
        <taxon>Pezizomycotina</taxon>
        <taxon>Sordariomycetes</taxon>
        <taxon>Hypocreomycetidae</taxon>
        <taxon>Glomerellales</taxon>
        <taxon>Glomerellaceae</taxon>
        <taxon>Colletotrichum</taxon>
        <taxon>Colletotrichum acutatum species complex</taxon>
    </lineage>
</organism>
<evidence type="ECO:0000313" key="2">
    <source>
        <dbReference type="EMBL" id="KAK1479072.1"/>
    </source>
</evidence>
<keyword evidence="1" id="KW-0812">Transmembrane</keyword>
<name>A0AAI9Y2K5_9PEZI</name>
<dbReference type="AlphaFoldDB" id="A0AAI9Y2K5"/>
<comment type="caution">
    <text evidence="2">The sequence shown here is derived from an EMBL/GenBank/DDBJ whole genome shotgun (WGS) entry which is preliminary data.</text>
</comment>
<dbReference type="EMBL" id="MPDP01000119">
    <property type="protein sequence ID" value="KAK1479072.1"/>
    <property type="molecule type" value="Genomic_DNA"/>
</dbReference>
<evidence type="ECO:0000313" key="3">
    <source>
        <dbReference type="Proteomes" id="UP001239213"/>
    </source>
</evidence>
<evidence type="ECO:0000256" key="1">
    <source>
        <dbReference type="SAM" id="Phobius"/>
    </source>
</evidence>
<proteinExistence type="predicted"/>
<sequence>MLHCLSWRNEKVLPFHVYPLITSVLLAWLGHGEDWLGRVGPAASLRAESQPRLNAIGFCSKFTTDTFTTTYLT</sequence>
<gene>
    <name evidence="2" type="ORF">CCUS01_16389</name>
</gene>
<accession>A0AAI9Y2K5</accession>
<reference evidence="2" key="1">
    <citation type="submission" date="2016-11" db="EMBL/GenBank/DDBJ databases">
        <title>The genome sequence of Colletotrichum cuscutae.</title>
        <authorList>
            <person name="Baroncelli R."/>
        </authorList>
    </citation>
    <scope>NUCLEOTIDE SEQUENCE</scope>
    <source>
        <strain evidence="2">IMI 304802</strain>
    </source>
</reference>